<dbReference type="FunFam" id="1.10.10.2830:FF:000001">
    <property type="entry name" value="Chromosome partitioning protein ParB"/>
    <property type="match status" value="1"/>
</dbReference>
<evidence type="ECO:0000256" key="1">
    <source>
        <dbReference type="ARBA" id="ARBA00006295"/>
    </source>
</evidence>
<dbReference type="GO" id="GO:0045881">
    <property type="term" value="P:positive regulation of sporulation resulting in formation of a cellular spore"/>
    <property type="evidence" value="ECO:0007669"/>
    <property type="project" value="TreeGrafter"/>
</dbReference>
<name>A0A383ESW6_9ZZZZ</name>
<dbReference type="InterPro" id="IPR041468">
    <property type="entry name" value="HTH_ParB/Spo0J"/>
</dbReference>
<dbReference type="SUPFAM" id="SSF110849">
    <property type="entry name" value="ParB/Sulfiredoxin"/>
    <property type="match status" value="1"/>
</dbReference>
<comment type="similarity">
    <text evidence="1">Belongs to the ParB family.</text>
</comment>
<accession>A0A383ESW6</accession>
<organism evidence="5">
    <name type="scientific">marine metagenome</name>
    <dbReference type="NCBI Taxonomy" id="408172"/>
    <lineage>
        <taxon>unclassified sequences</taxon>
        <taxon>metagenomes</taxon>
        <taxon>ecological metagenomes</taxon>
    </lineage>
</organism>
<dbReference type="FunFam" id="3.90.1530.30:FF:000001">
    <property type="entry name" value="Chromosome partitioning protein ParB"/>
    <property type="match status" value="1"/>
</dbReference>
<dbReference type="Pfam" id="PF17762">
    <property type="entry name" value="HTH_ParB"/>
    <property type="match status" value="1"/>
</dbReference>
<evidence type="ECO:0000256" key="2">
    <source>
        <dbReference type="ARBA" id="ARBA00022829"/>
    </source>
</evidence>
<dbReference type="InterPro" id="IPR004437">
    <property type="entry name" value="ParB/RepB/Spo0J"/>
</dbReference>
<dbReference type="Pfam" id="PF02195">
    <property type="entry name" value="ParB_N"/>
    <property type="match status" value="1"/>
</dbReference>
<dbReference type="EMBL" id="UINC01228616">
    <property type="protein sequence ID" value="SVE60006.1"/>
    <property type="molecule type" value="Genomic_DNA"/>
</dbReference>
<sequence length="229" mass="26160">LIRPAKERKKPTPETGATLIPVKSIRENPHQPRKIFDSKKLEEMADSIKEKGILTPITVKEDGDYFILVAGERRLRAAKLAKLKSIPVYRIKVKDDAELLEMALIENIQREKLNSIEEAEAFALLQTKFNLNQTEIAKSIGKKRVTVSNSLRLLTLPRDILESIRMNEISAGHGRAILMVKTNRGKLKLWEKIKRDQMSVRAVEKWVKEKINQSAVTDKYTMQKKLPPG</sequence>
<evidence type="ECO:0000313" key="5">
    <source>
        <dbReference type="EMBL" id="SVE60006.1"/>
    </source>
</evidence>
<dbReference type="PANTHER" id="PTHR33375:SF1">
    <property type="entry name" value="CHROMOSOME-PARTITIONING PROTEIN PARB-RELATED"/>
    <property type="match status" value="1"/>
</dbReference>
<dbReference type="GO" id="GO:0007059">
    <property type="term" value="P:chromosome segregation"/>
    <property type="evidence" value="ECO:0007669"/>
    <property type="project" value="UniProtKB-KW"/>
</dbReference>
<gene>
    <name evidence="5" type="ORF">METZ01_LOCUS512860</name>
</gene>
<feature type="non-terminal residue" evidence="5">
    <location>
        <position position="229"/>
    </location>
</feature>
<dbReference type="PANTHER" id="PTHR33375">
    <property type="entry name" value="CHROMOSOME-PARTITIONING PROTEIN PARB-RELATED"/>
    <property type="match status" value="1"/>
</dbReference>
<dbReference type="CDD" id="cd16393">
    <property type="entry name" value="SPO0J_N"/>
    <property type="match status" value="1"/>
</dbReference>
<keyword evidence="3" id="KW-0238">DNA-binding</keyword>
<dbReference type="SMART" id="SM00470">
    <property type="entry name" value="ParB"/>
    <property type="match status" value="1"/>
</dbReference>
<evidence type="ECO:0000256" key="3">
    <source>
        <dbReference type="ARBA" id="ARBA00023125"/>
    </source>
</evidence>
<dbReference type="NCBIfam" id="TIGR00180">
    <property type="entry name" value="parB_part"/>
    <property type="match status" value="1"/>
</dbReference>
<dbReference type="GO" id="GO:0003677">
    <property type="term" value="F:DNA binding"/>
    <property type="evidence" value="ECO:0007669"/>
    <property type="project" value="UniProtKB-KW"/>
</dbReference>
<dbReference type="GO" id="GO:0005694">
    <property type="term" value="C:chromosome"/>
    <property type="evidence" value="ECO:0007669"/>
    <property type="project" value="TreeGrafter"/>
</dbReference>
<reference evidence="5" key="1">
    <citation type="submission" date="2018-05" db="EMBL/GenBank/DDBJ databases">
        <authorList>
            <person name="Lanie J.A."/>
            <person name="Ng W.-L."/>
            <person name="Kazmierczak K.M."/>
            <person name="Andrzejewski T.M."/>
            <person name="Davidsen T.M."/>
            <person name="Wayne K.J."/>
            <person name="Tettelin H."/>
            <person name="Glass J.I."/>
            <person name="Rusch D."/>
            <person name="Podicherti R."/>
            <person name="Tsui H.-C.T."/>
            <person name="Winkler M.E."/>
        </authorList>
    </citation>
    <scope>NUCLEOTIDE SEQUENCE</scope>
</reference>
<feature type="domain" description="ParB-like N-terminal" evidence="4">
    <location>
        <begin position="18"/>
        <end position="108"/>
    </location>
</feature>
<feature type="non-terminal residue" evidence="5">
    <location>
        <position position="1"/>
    </location>
</feature>
<protein>
    <recommendedName>
        <fullName evidence="4">ParB-like N-terminal domain-containing protein</fullName>
    </recommendedName>
</protein>
<dbReference type="Gene3D" id="1.10.10.2830">
    <property type="match status" value="1"/>
</dbReference>
<evidence type="ECO:0000259" key="4">
    <source>
        <dbReference type="SMART" id="SM00470"/>
    </source>
</evidence>
<dbReference type="InterPro" id="IPR036086">
    <property type="entry name" value="ParB/Sulfiredoxin_sf"/>
</dbReference>
<keyword evidence="2" id="KW-0159">Chromosome partition</keyword>
<dbReference type="InterPro" id="IPR050336">
    <property type="entry name" value="Chromosome_partition/occlusion"/>
</dbReference>
<proteinExistence type="inferred from homology"/>
<dbReference type="InterPro" id="IPR003115">
    <property type="entry name" value="ParB_N"/>
</dbReference>
<dbReference type="AlphaFoldDB" id="A0A383ESW6"/>
<dbReference type="Gene3D" id="3.90.1530.30">
    <property type="match status" value="1"/>
</dbReference>